<protein>
    <submittedName>
        <fullName evidence="1">Uncharacterized protein</fullName>
    </submittedName>
</protein>
<dbReference type="AlphaFoldDB" id="A0A6S7GJN0"/>
<gene>
    <name evidence="1" type="ORF">PACLA_8A083100</name>
</gene>
<reference evidence="1" key="1">
    <citation type="submission" date="2020-04" db="EMBL/GenBank/DDBJ databases">
        <authorList>
            <person name="Alioto T."/>
            <person name="Alioto T."/>
            <person name="Gomez Garrido J."/>
        </authorList>
    </citation>
    <scope>NUCLEOTIDE SEQUENCE</scope>
    <source>
        <strain evidence="1">A484AB</strain>
    </source>
</reference>
<dbReference type="EMBL" id="CACRXK020001553">
    <property type="protein sequence ID" value="CAB3989799.1"/>
    <property type="molecule type" value="Genomic_DNA"/>
</dbReference>
<accession>A0A6S7GJN0</accession>
<name>A0A6S7GJN0_PARCT</name>
<dbReference type="OrthoDB" id="5976378at2759"/>
<dbReference type="InterPro" id="IPR025476">
    <property type="entry name" value="Helitron_helicase-like"/>
</dbReference>
<dbReference type="Proteomes" id="UP001152795">
    <property type="component" value="Unassembled WGS sequence"/>
</dbReference>
<proteinExistence type="predicted"/>
<sequence length="105" mass="12423">MHWPELHALFKAPTDCEIGNSTSELRRQNVINNPHIVDWFFTQRFESLVKHWLYDTLGAKWHWFQYEYQGRGSIHCHGTAKLKNDPGLCQLTQMALKGFLAYKFK</sequence>
<evidence type="ECO:0000313" key="2">
    <source>
        <dbReference type="Proteomes" id="UP001152795"/>
    </source>
</evidence>
<organism evidence="1 2">
    <name type="scientific">Paramuricea clavata</name>
    <name type="common">Red gorgonian</name>
    <name type="synonym">Violescent sea-whip</name>
    <dbReference type="NCBI Taxonomy" id="317549"/>
    <lineage>
        <taxon>Eukaryota</taxon>
        <taxon>Metazoa</taxon>
        <taxon>Cnidaria</taxon>
        <taxon>Anthozoa</taxon>
        <taxon>Octocorallia</taxon>
        <taxon>Malacalcyonacea</taxon>
        <taxon>Plexauridae</taxon>
        <taxon>Paramuricea</taxon>
    </lineage>
</organism>
<comment type="caution">
    <text evidence="1">The sequence shown here is derived from an EMBL/GenBank/DDBJ whole genome shotgun (WGS) entry which is preliminary data.</text>
</comment>
<evidence type="ECO:0000313" key="1">
    <source>
        <dbReference type="EMBL" id="CAB3989799.1"/>
    </source>
</evidence>
<keyword evidence="2" id="KW-1185">Reference proteome</keyword>
<dbReference type="Pfam" id="PF14214">
    <property type="entry name" value="Helitron_like_N"/>
    <property type="match status" value="1"/>
</dbReference>